<evidence type="ECO:0000313" key="4">
    <source>
        <dbReference type="Proteomes" id="UP001062027"/>
    </source>
</evidence>
<dbReference type="RefSeq" id="WP_262661276.1">
    <property type="nucleotide sequence ID" value="NZ_JAMHKS010000067.1"/>
</dbReference>
<reference evidence="3" key="1">
    <citation type="submission" date="2022-05" db="EMBL/GenBank/DDBJ databases">
        <title>Description of a novel species of Leclercia; Leclercia tamurae and the Proposal for a Novel Genus Silvania gen. nov. Containing Two Novel Species Silvania hatchlandensis sp. nov. and Silvania confinis sp. nov. Isolated from the Rhizosphere of Oak.</title>
        <authorList>
            <person name="Maddock D.W."/>
            <person name="Brady C.L."/>
            <person name="Denman S."/>
            <person name="Arnold D."/>
        </authorList>
    </citation>
    <scope>NUCLEOTIDE SEQUENCE</scope>
    <source>
        <strain evidence="3">H6S3</strain>
    </source>
</reference>
<name>A0ABT2R8B1_9ENTR</name>
<keyword evidence="1" id="KW-0175">Coiled coil</keyword>
<proteinExistence type="predicted"/>
<keyword evidence="2" id="KW-1133">Transmembrane helix</keyword>
<dbReference type="PROSITE" id="PS51257">
    <property type="entry name" value="PROKAR_LIPOPROTEIN"/>
    <property type="match status" value="1"/>
</dbReference>
<evidence type="ECO:0000313" key="3">
    <source>
        <dbReference type="EMBL" id="MCU6677122.1"/>
    </source>
</evidence>
<gene>
    <name evidence="3" type="ORF">M8318_05505</name>
</gene>
<dbReference type="Proteomes" id="UP001062027">
    <property type="component" value="Unassembled WGS sequence"/>
</dbReference>
<protein>
    <submittedName>
        <fullName evidence="3">Uncharacterized protein</fullName>
    </submittedName>
</protein>
<comment type="caution">
    <text evidence="3">The sequence shown here is derived from an EMBL/GenBank/DDBJ whole genome shotgun (WGS) entry which is preliminary data.</text>
</comment>
<feature type="coiled-coil region" evidence="1">
    <location>
        <begin position="109"/>
        <end position="206"/>
    </location>
</feature>
<feature type="transmembrane region" description="Helical" evidence="2">
    <location>
        <begin position="24"/>
        <end position="45"/>
    </location>
</feature>
<feature type="transmembrane region" description="Helical" evidence="2">
    <location>
        <begin position="66"/>
        <end position="89"/>
    </location>
</feature>
<keyword evidence="2" id="KW-0472">Membrane</keyword>
<keyword evidence="2" id="KW-0812">Transmembrane</keyword>
<dbReference type="EMBL" id="JAMHKS010000067">
    <property type="protein sequence ID" value="MCU6677122.1"/>
    <property type="molecule type" value="Genomic_DNA"/>
</dbReference>
<sequence>MNEIVKEPVSQIAQSFRDRISSPLWGYVFFSWVSCNWTNILFVFMSKEDIETRIHAVLIQPDLWVNYFWTPLLIGVMLFVFMPFAQWGLSLCHNWISKKKKESDKLSALEKYQDDIDLADKKIEAENAESLSRQKENAKKNLVEARGQTRLSILNARKAKIDNAIEGLNNAYAESQKKLDKINYELKTIEDKVNLKLEQYQSASERVNAIAELYFTYENLESREGFISFLNDIKEKNLIAPSFLSRRYDLMLDKELKNLDESKGNE</sequence>
<evidence type="ECO:0000256" key="1">
    <source>
        <dbReference type="SAM" id="Coils"/>
    </source>
</evidence>
<accession>A0ABT2R8B1</accession>
<organism evidence="3 4">
    <name type="scientific">Leclercia tamurae</name>
    <dbReference type="NCBI Taxonomy" id="2926467"/>
    <lineage>
        <taxon>Bacteria</taxon>
        <taxon>Pseudomonadati</taxon>
        <taxon>Pseudomonadota</taxon>
        <taxon>Gammaproteobacteria</taxon>
        <taxon>Enterobacterales</taxon>
        <taxon>Enterobacteriaceae</taxon>
        <taxon>Leclercia</taxon>
    </lineage>
</organism>
<keyword evidence="4" id="KW-1185">Reference proteome</keyword>
<evidence type="ECO:0000256" key="2">
    <source>
        <dbReference type="SAM" id="Phobius"/>
    </source>
</evidence>